<gene>
    <name evidence="2" type="ORF">H8S57_00020</name>
</gene>
<dbReference type="AlphaFoldDB" id="A0A8J6JAF8"/>
<keyword evidence="1" id="KW-0472">Membrane</keyword>
<accession>A0A8J6JAF8</accession>
<feature type="transmembrane region" description="Helical" evidence="1">
    <location>
        <begin position="218"/>
        <end position="245"/>
    </location>
</feature>
<keyword evidence="1" id="KW-0812">Transmembrane</keyword>
<dbReference type="EMBL" id="JACOPP010000001">
    <property type="protein sequence ID" value="MBC5732113.1"/>
    <property type="molecule type" value="Genomic_DNA"/>
</dbReference>
<sequence length="251" mass="27499">MADYLRAECTKAFRRKYLYIALLVCLAGESLLLLGSWLTYSWGNTNISFHSTAVMVAAILSFGLYATLITGDIVFSDQYKHNTLKNEVSYGLPRGRIYLGKLLVSMLVALAACVVLIGFYLGGCWLLFPHDGSDGTVWSLLGYCLAGAFPLWLGGQALVMACYFLVRSSTMAAFLSIGILVVLASVFQALGLLISPVFECIRHFLPGVMLDTLASMAFDWPYVGLCWIVGAVWCVGSTVVGLAIFRRKEIR</sequence>
<feature type="transmembrane region" description="Helical" evidence="1">
    <location>
        <begin position="173"/>
        <end position="198"/>
    </location>
</feature>
<dbReference type="Proteomes" id="UP000661435">
    <property type="component" value="Unassembled WGS sequence"/>
</dbReference>
<name>A0A8J6JAF8_9FIRM</name>
<protein>
    <submittedName>
        <fullName evidence="2">ABC transporter permease</fullName>
    </submittedName>
</protein>
<feature type="transmembrane region" description="Helical" evidence="1">
    <location>
        <begin position="140"/>
        <end position="166"/>
    </location>
</feature>
<feature type="transmembrane region" description="Helical" evidence="1">
    <location>
        <begin position="102"/>
        <end position="128"/>
    </location>
</feature>
<reference evidence="2" key="1">
    <citation type="submission" date="2020-08" db="EMBL/GenBank/DDBJ databases">
        <title>Genome public.</title>
        <authorList>
            <person name="Liu C."/>
            <person name="Sun Q."/>
        </authorList>
    </citation>
    <scope>NUCLEOTIDE SEQUENCE</scope>
    <source>
        <strain evidence="2">NSJ-51</strain>
    </source>
</reference>
<keyword evidence="3" id="KW-1185">Reference proteome</keyword>
<dbReference type="Pfam" id="PF12730">
    <property type="entry name" value="ABC2_membrane_4"/>
    <property type="match status" value="1"/>
</dbReference>
<dbReference type="RefSeq" id="WP_186906078.1">
    <property type="nucleotide sequence ID" value="NZ_JACOPP010000001.1"/>
</dbReference>
<evidence type="ECO:0000313" key="2">
    <source>
        <dbReference type="EMBL" id="MBC5732113.1"/>
    </source>
</evidence>
<feature type="transmembrane region" description="Helical" evidence="1">
    <location>
        <begin position="52"/>
        <end position="75"/>
    </location>
</feature>
<evidence type="ECO:0000313" key="3">
    <source>
        <dbReference type="Proteomes" id="UP000661435"/>
    </source>
</evidence>
<organism evidence="2 3">
    <name type="scientific">Lawsonibacter hominis</name>
    <dbReference type="NCBI Taxonomy" id="2763053"/>
    <lineage>
        <taxon>Bacteria</taxon>
        <taxon>Bacillati</taxon>
        <taxon>Bacillota</taxon>
        <taxon>Clostridia</taxon>
        <taxon>Eubacteriales</taxon>
        <taxon>Oscillospiraceae</taxon>
        <taxon>Lawsonibacter</taxon>
    </lineage>
</organism>
<feature type="transmembrane region" description="Helical" evidence="1">
    <location>
        <begin position="17"/>
        <end position="40"/>
    </location>
</feature>
<comment type="caution">
    <text evidence="2">The sequence shown here is derived from an EMBL/GenBank/DDBJ whole genome shotgun (WGS) entry which is preliminary data.</text>
</comment>
<evidence type="ECO:0000256" key="1">
    <source>
        <dbReference type="SAM" id="Phobius"/>
    </source>
</evidence>
<proteinExistence type="predicted"/>
<keyword evidence="1" id="KW-1133">Transmembrane helix</keyword>